<organism evidence="4">
    <name type="scientific">Arabidopsis lyrata subsp. lyrata</name>
    <name type="common">Lyre-leaved rock-cress</name>
    <dbReference type="NCBI Taxonomy" id="81972"/>
    <lineage>
        <taxon>Eukaryota</taxon>
        <taxon>Viridiplantae</taxon>
        <taxon>Streptophyta</taxon>
        <taxon>Embryophyta</taxon>
        <taxon>Tracheophyta</taxon>
        <taxon>Spermatophyta</taxon>
        <taxon>Magnoliopsida</taxon>
        <taxon>eudicotyledons</taxon>
        <taxon>Gunneridae</taxon>
        <taxon>Pentapetalae</taxon>
        <taxon>rosids</taxon>
        <taxon>malvids</taxon>
        <taxon>Brassicales</taxon>
        <taxon>Brassicaceae</taxon>
        <taxon>Camelineae</taxon>
        <taxon>Arabidopsis</taxon>
    </lineage>
</organism>
<protein>
    <submittedName>
        <fullName evidence="3">Predicted protein</fullName>
    </submittedName>
</protein>
<accession>D7KQ74</accession>
<feature type="compositionally biased region" description="Polar residues" evidence="1">
    <location>
        <begin position="283"/>
        <end position="294"/>
    </location>
</feature>
<reference evidence="4" key="1">
    <citation type="journal article" date="2011" name="Nat. Genet.">
        <title>The Arabidopsis lyrata genome sequence and the basis of rapid genome size change.</title>
        <authorList>
            <person name="Hu T.T."/>
            <person name="Pattyn P."/>
            <person name="Bakker E.G."/>
            <person name="Cao J."/>
            <person name="Cheng J.-F."/>
            <person name="Clark R.M."/>
            <person name="Fahlgren N."/>
            <person name="Fawcett J.A."/>
            <person name="Grimwood J."/>
            <person name="Gundlach H."/>
            <person name="Haberer G."/>
            <person name="Hollister J.D."/>
            <person name="Ossowski S."/>
            <person name="Ottilar R.P."/>
            <person name="Salamov A.A."/>
            <person name="Schneeberger K."/>
            <person name="Spannagl M."/>
            <person name="Wang X."/>
            <person name="Yang L."/>
            <person name="Nasrallah M.E."/>
            <person name="Bergelson J."/>
            <person name="Carrington J.C."/>
            <person name="Gaut B.S."/>
            <person name="Schmutz J."/>
            <person name="Mayer K.F.X."/>
            <person name="Van de Peer Y."/>
            <person name="Grigoriev I.V."/>
            <person name="Nordborg M."/>
            <person name="Weigel D."/>
            <person name="Guo Y.-L."/>
        </authorList>
    </citation>
    <scope>NUCLEOTIDE SEQUENCE [LARGE SCALE GENOMIC DNA]</scope>
    <source>
        <strain evidence="4">cv. MN47</strain>
    </source>
</reference>
<keyword evidence="4" id="KW-1185">Reference proteome</keyword>
<feature type="compositionally biased region" description="Basic and acidic residues" evidence="1">
    <location>
        <begin position="302"/>
        <end position="316"/>
    </location>
</feature>
<name>D7KQ74_ARALL</name>
<dbReference type="HOGENOM" id="CLU_076454_0_0_1"/>
<feature type="region of interest" description="Disordered" evidence="1">
    <location>
        <begin position="274"/>
        <end position="316"/>
    </location>
</feature>
<evidence type="ECO:0000313" key="3">
    <source>
        <dbReference type="EMBL" id="EFH68324.1"/>
    </source>
</evidence>
<dbReference type="Proteomes" id="UP000008694">
    <property type="component" value="Unassembled WGS sequence"/>
</dbReference>
<proteinExistence type="predicted"/>
<feature type="transmembrane region" description="Helical" evidence="2">
    <location>
        <begin position="244"/>
        <end position="261"/>
    </location>
</feature>
<keyword evidence="2" id="KW-1133">Transmembrane helix</keyword>
<sequence>MGIRESTALGWPLFTSVGDFHGRQLHWRFHLVLVVLNSIGNNIDLLWTKMVWCGGVGDRLLGLMEFLVTNRSVGLSTAMGYAAMDVASLLMHESQQVSLFRRVSHGYLVLVIVMGLSGSEGHENLEMMMSLLTIHGWVCFNFWSPRRGVLVRVMIMWFIHGVFPGMLGVFDLETIIVDSDLVKICNPRCIWDPGITSKAYVVKISNDVYGVECTIGWAYTGIKPNFLLRAMAPIWTNWYRNVEIIKLITGATSLFYVMWSFKQRMPIRHLYHTRSSHKPGSASLLNSVNMTNTQMRRRRGRGRETDKIEMRNQKRD</sequence>
<keyword evidence="2" id="KW-0812">Transmembrane</keyword>
<gene>
    <name evidence="3" type="ORF">ARALYDRAFT_333513</name>
</gene>
<dbReference type="AlphaFoldDB" id="D7KQ74"/>
<evidence type="ECO:0000313" key="4">
    <source>
        <dbReference type="Proteomes" id="UP000008694"/>
    </source>
</evidence>
<dbReference type="EMBL" id="GL348713">
    <property type="protein sequence ID" value="EFH68324.1"/>
    <property type="molecule type" value="Genomic_DNA"/>
</dbReference>
<evidence type="ECO:0000256" key="2">
    <source>
        <dbReference type="SAM" id="Phobius"/>
    </source>
</evidence>
<evidence type="ECO:0000256" key="1">
    <source>
        <dbReference type="SAM" id="MobiDB-lite"/>
    </source>
</evidence>
<dbReference type="Gramene" id="fgenesh1_pg.C_scaffold_1000078">
    <property type="protein sequence ID" value="fgenesh1_pg.C_scaffold_1000078"/>
    <property type="gene ID" value="fgenesh1_pg.C_scaffold_1000078"/>
</dbReference>
<keyword evidence="2" id="KW-0472">Membrane</keyword>
<dbReference type="STRING" id="81972.D7KQ74"/>
<feature type="transmembrane region" description="Helical" evidence="2">
    <location>
        <begin position="150"/>
        <end position="170"/>
    </location>
</feature>